<keyword evidence="11" id="KW-1133">Transmembrane helix</keyword>
<dbReference type="GO" id="GO:0047196">
    <property type="term" value="F:long-chain-alcohol O-fatty-acyltransferase activity"/>
    <property type="evidence" value="ECO:0007669"/>
    <property type="project" value="UniProtKB-EC"/>
</dbReference>
<comment type="catalytic activity">
    <reaction evidence="9">
        <text>a long chain fatty alcohol + a fatty acyl-CoA = a long-chain alcohol wax ester + CoA</text>
        <dbReference type="Rhea" id="RHEA:38443"/>
        <dbReference type="ChEBI" id="CHEBI:17135"/>
        <dbReference type="ChEBI" id="CHEBI:57287"/>
        <dbReference type="ChEBI" id="CHEBI:77636"/>
        <dbReference type="ChEBI" id="CHEBI:235323"/>
        <dbReference type="EC" id="2.3.1.75"/>
    </reaction>
</comment>
<evidence type="ECO:0000259" key="12">
    <source>
        <dbReference type="Pfam" id="PF03007"/>
    </source>
</evidence>
<dbReference type="GO" id="GO:0019432">
    <property type="term" value="P:triglyceride biosynthetic process"/>
    <property type="evidence" value="ECO:0007669"/>
    <property type="project" value="UniProtKB-UniPathway"/>
</dbReference>
<evidence type="ECO:0000256" key="8">
    <source>
        <dbReference type="ARBA" id="ARBA00024360"/>
    </source>
</evidence>
<dbReference type="UniPathway" id="UPA00282"/>
<feature type="domain" description="O-acyltransferase WSD1 C-terminal" evidence="13">
    <location>
        <begin position="326"/>
        <end position="469"/>
    </location>
</feature>
<proteinExistence type="inferred from homology"/>
<dbReference type="Pfam" id="PF03007">
    <property type="entry name" value="WS_DGAT_cat"/>
    <property type="match status" value="1"/>
</dbReference>
<dbReference type="EMBL" id="LUHQ01000005">
    <property type="protein sequence ID" value="OAO95996.1"/>
    <property type="molecule type" value="Genomic_DNA"/>
</dbReference>
<keyword evidence="11" id="KW-0812">Transmembrane</keyword>
<feature type="domain" description="O-acyltransferase WSD1-like N-terminal" evidence="12">
    <location>
        <begin position="68"/>
        <end position="257"/>
    </location>
</feature>
<dbReference type="SUPFAM" id="SSF52777">
    <property type="entry name" value="CoA-dependent acyltransferases"/>
    <property type="match status" value="1"/>
</dbReference>
<keyword evidence="7" id="KW-0012">Acyltransferase</keyword>
<keyword evidence="11" id="KW-0472">Membrane</keyword>
<sequence length="482" mass="54467">MEKKMKEEEEEPLSPMARAFQEPSIDCGIVIKFGCKTKINPDVIVDSLKLNVFKHPRFCSLLDDDGTKWLRTDVVNVEEHVFVPDIDSKLTEEDVEWFVEDYISSITMIPLDRTKPLWEVHILNAKTSDAEAICVIRCHHALGDGVSILSLILASTRKTSEPEAFSTLPVPKCRESYNHRRGFSFFRLVLVVCSTVRLIWNTLVDSFLCMATIFFLKDTDTPLKGKPGAIKKFSHRIVSLDDIKLIKNAMEMTINDVLLGVTEAALTRYLHQSYDKTNEEAGTSLTPNRQDLLDRIRLRSLIVVNLRPTGSQSIADMMAKGSKCRWGNYISVILFPFTIALQSDPLVYLSNVKSMIDRKKNSLITYIIYTFSEFVIKAFGINVAVAFQRKIMLNTTMCISNLPGPTEEVSFHGHPIAYFAPSIYGLPQALTIHYLSYANKMIISVAVDPMIIDAHKLCDELEESLKNMKLALLKKGLPNHVN</sequence>
<dbReference type="InterPro" id="IPR045034">
    <property type="entry name" value="O-acyltransferase_WSD1-like"/>
</dbReference>
<comment type="catalytic activity">
    <reaction evidence="10">
        <text>an acyl-CoA + a 1,2-diacyl-sn-glycerol = a triacyl-sn-glycerol + CoA</text>
        <dbReference type="Rhea" id="RHEA:10868"/>
        <dbReference type="ChEBI" id="CHEBI:17815"/>
        <dbReference type="ChEBI" id="CHEBI:57287"/>
        <dbReference type="ChEBI" id="CHEBI:58342"/>
        <dbReference type="ChEBI" id="CHEBI:64615"/>
        <dbReference type="EC" id="2.3.1.20"/>
    </reaction>
</comment>
<dbReference type="AlphaFoldDB" id="A0A178UPN1"/>
<feature type="transmembrane region" description="Helical" evidence="11">
    <location>
        <begin position="363"/>
        <end position="387"/>
    </location>
</feature>
<evidence type="ECO:0000256" key="5">
    <source>
        <dbReference type="ARBA" id="ARBA00022679"/>
    </source>
</evidence>
<comment type="caution">
    <text evidence="14">The sequence shown here is derived from an EMBL/GenBank/DDBJ whole genome shotgun (WGS) entry which is preliminary data.</text>
</comment>
<evidence type="ECO:0000256" key="11">
    <source>
        <dbReference type="SAM" id="Phobius"/>
    </source>
</evidence>
<reference evidence="15" key="1">
    <citation type="journal article" date="2016" name="Proc. Natl. Acad. Sci. U.S.A.">
        <title>Chromosome-level assembly of Arabidopsis thaliana Ler reveals the extent of translocation and inversion polymorphisms.</title>
        <authorList>
            <person name="Zapata L."/>
            <person name="Ding J."/>
            <person name="Willing E.M."/>
            <person name="Hartwig B."/>
            <person name="Bezdan D."/>
            <person name="Jiao W.B."/>
            <person name="Patel V."/>
            <person name="Velikkakam James G."/>
            <person name="Koornneef M."/>
            <person name="Ossowski S."/>
            <person name="Schneeberger K."/>
        </authorList>
    </citation>
    <scope>NUCLEOTIDE SEQUENCE [LARGE SCALE GENOMIC DNA]</scope>
    <source>
        <strain evidence="15">cv. Landsberg erecta</strain>
    </source>
</reference>
<protein>
    <submittedName>
        <fullName evidence="14">Uncharacterized protein</fullName>
    </submittedName>
</protein>
<dbReference type="GO" id="GO:0005789">
    <property type="term" value="C:endoplasmic reticulum membrane"/>
    <property type="evidence" value="ECO:0007669"/>
    <property type="project" value="UniProtKB-SubCell"/>
</dbReference>
<evidence type="ECO:0000256" key="9">
    <source>
        <dbReference type="ARBA" id="ARBA00047604"/>
    </source>
</evidence>
<evidence type="ECO:0000256" key="2">
    <source>
        <dbReference type="ARBA" id="ARBA00004586"/>
    </source>
</evidence>
<feature type="transmembrane region" description="Helical" evidence="11">
    <location>
        <begin position="326"/>
        <end position="343"/>
    </location>
</feature>
<evidence type="ECO:0000256" key="1">
    <source>
        <dbReference type="ARBA" id="ARBA00004162"/>
    </source>
</evidence>
<keyword evidence="5" id="KW-0808">Transferase</keyword>
<dbReference type="Pfam" id="PF06974">
    <property type="entry name" value="WS_DGAT_C"/>
    <property type="match status" value="1"/>
</dbReference>
<name>A0A178UPN1_ARATH</name>
<dbReference type="GO" id="GO:0005886">
    <property type="term" value="C:plasma membrane"/>
    <property type="evidence" value="ECO:0007669"/>
    <property type="project" value="UniProtKB-SubCell"/>
</dbReference>
<dbReference type="PANTHER" id="PTHR31650">
    <property type="entry name" value="O-ACYLTRANSFERASE (WSD1-LIKE) FAMILY PROTEIN"/>
    <property type="match status" value="1"/>
</dbReference>
<dbReference type="Gene3D" id="3.30.559.10">
    <property type="entry name" value="Chloramphenicol acetyltransferase-like domain"/>
    <property type="match status" value="1"/>
</dbReference>
<dbReference type="ExpressionAtlas" id="A0A178UPN1">
    <property type="expression patterns" value="baseline and differential"/>
</dbReference>
<evidence type="ECO:0000256" key="6">
    <source>
        <dbReference type="ARBA" id="ARBA00022824"/>
    </source>
</evidence>
<comment type="pathway">
    <text evidence="4">Lipid metabolism.</text>
</comment>
<evidence type="ECO:0000259" key="13">
    <source>
        <dbReference type="Pfam" id="PF06974"/>
    </source>
</evidence>
<comment type="pathway">
    <text evidence="3">Glycerolipid metabolism; triacylglycerol biosynthesis.</text>
</comment>
<evidence type="ECO:0000313" key="15">
    <source>
        <dbReference type="Proteomes" id="UP000078284"/>
    </source>
</evidence>
<dbReference type="PANTHER" id="PTHR31650:SF44">
    <property type="entry name" value="WAX ESTER SYNTHASE_DIACYLGLYCEROL ACYLTRANSFERASE 10-RELATED"/>
    <property type="match status" value="1"/>
</dbReference>
<evidence type="ECO:0000313" key="14">
    <source>
        <dbReference type="EMBL" id="OAO95996.1"/>
    </source>
</evidence>
<comment type="similarity">
    <text evidence="8">In the N-terminal section; belongs to the long-chain O-acyltransferase family.</text>
</comment>
<evidence type="ECO:0000256" key="10">
    <source>
        <dbReference type="ARBA" id="ARBA00048109"/>
    </source>
</evidence>
<gene>
    <name evidence="14" type="ordered locus">AXX17_At5g21820</name>
</gene>
<evidence type="ECO:0000256" key="4">
    <source>
        <dbReference type="ARBA" id="ARBA00005189"/>
    </source>
</evidence>
<dbReference type="GO" id="GO:0004144">
    <property type="term" value="F:diacylglycerol O-acyltransferase activity"/>
    <property type="evidence" value="ECO:0007669"/>
    <property type="project" value="UniProtKB-EC"/>
</dbReference>
<dbReference type="Proteomes" id="UP000078284">
    <property type="component" value="Chromosome 5"/>
</dbReference>
<keyword evidence="6" id="KW-0256">Endoplasmic reticulum</keyword>
<dbReference type="InterPro" id="IPR023213">
    <property type="entry name" value="CAT-like_dom_sf"/>
</dbReference>
<comment type="subcellular location">
    <subcellularLocation>
        <location evidence="1">Cell membrane</location>
        <topology evidence="1">Single-pass membrane protein</topology>
    </subcellularLocation>
    <subcellularLocation>
        <location evidence="2">Endoplasmic reticulum membrane</location>
    </subcellularLocation>
</comment>
<dbReference type="InterPro" id="IPR004255">
    <property type="entry name" value="O-acyltransferase_WSD1_N"/>
</dbReference>
<evidence type="ECO:0000256" key="7">
    <source>
        <dbReference type="ARBA" id="ARBA00023315"/>
    </source>
</evidence>
<organism evidence="14 15">
    <name type="scientific">Arabidopsis thaliana</name>
    <name type="common">Mouse-ear cress</name>
    <dbReference type="NCBI Taxonomy" id="3702"/>
    <lineage>
        <taxon>Eukaryota</taxon>
        <taxon>Viridiplantae</taxon>
        <taxon>Streptophyta</taxon>
        <taxon>Embryophyta</taxon>
        <taxon>Tracheophyta</taxon>
        <taxon>Spermatophyta</taxon>
        <taxon>Magnoliopsida</taxon>
        <taxon>eudicotyledons</taxon>
        <taxon>Gunneridae</taxon>
        <taxon>Pentapetalae</taxon>
        <taxon>rosids</taxon>
        <taxon>malvids</taxon>
        <taxon>Brassicales</taxon>
        <taxon>Brassicaceae</taxon>
        <taxon>Camelineae</taxon>
        <taxon>Arabidopsis</taxon>
    </lineage>
</organism>
<evidence type="ECO:0000256" key="3">
    <source>
        <dbReference type="ARBA" id="ARBA00004771"/>
    </source>
</evidence>
<accession>A0A178UPN1</accession>
<dbReference type="InterPro" id="IPR009721">
    <property type="entry name" value="O-acyltransferase_WSD1_C"/>
</dbReference>